<dbReference type="PANTHER" id="PTHR11706">
    <property type="entry name" value="SOLUTE CARRIER PROTEIN FAMILY 11 MEMBER"/>
    <property type="match status" value="1"/>
</dbReference>
<evidence type="ECO:0000256" key="5">
    <source>
        <dbReference type="SAM" id="MobiDB-lite"/>
    </source>
</evidence>
<feature type="transmembrane region" description="Helical" evidence="6">
    <location>
        <begin position="105"/>
        <end position="123"/>
    </location>
</feature>
<evidence type="ECO:0000313" key="8">
    <source>
        <dbReference type="Proteomes" id="UP000551616"/>
    </source>
</evidence>
<evidence type="ECO:0000313" key="7">
    <source>
        <dbReference type="EMBL" id="MBA2115612.1"/>
    </source>
</evidence>
<dbReference type="GO" id="GO:0005384">
    <property type="term" value="F:manganese ion transmembrane transporter activity"/>
    <property type="evidence" value="ECO:0007669"/>
    <property type="project" value="TreeGrafter"/>
</dbReference>
<name>A0A7V9A7Q1_9BACT</name>
<dbReference type="Proteomes" id="UP000551616">
    <property type="component" value="Unassembled WGS sequence"/>
</dbReference>
<dbReference type="EMBL" id="JABRWO010000007">
    <property type="protein sequence ID" value="MBA2115612.1"/>
    <property type="molecule type" value="Genomic_DNA"/>
</dbReference>
<dbReference type="AlphaFoldDB" id="A0A7V9A7Q1"/>
<feature type="transmembrane region" description="Helical" evidence="6">
    <location>
        <begin position="525"/>
        <end position="548"/>
    </location>
</feature>
<evidence type="ECO:0000256" key="6">
    <source>
        <dbReference type="SAM" id="Phobius"/>
    </source>
</evidence>
<feature type="transmembrane region" description="Helical" evidence="6">
    <location>
        <begin position="324"/>
        <end position="343"/>
    </location>
</feature>
<evidence type="ECO:0008006" key="9">
    <source>
        <dbReference type="Google" id="ProtNLM"/>
    </source>
</evidence>
<reference evidence="7 8" key="1">
    <citation type="submission" date="2020-05" db="EMBL/GenBank/DDBJ databases">
        <title>Bremerella alba sp. nov., a novel planctomycete isolated from the surface of the macroalga Fucus spiralis.</title>
        <authorList>
            <person name="Godinho O."/>
            <person name="Botelho R."/>
            <person name="Albuquerque L."/>
            <person name="Wiegand S."/>
            <person name="Da Costa M.S."/>
            <person name="Lobo-Da-Cunha A."/>
            <person name="Jogler C."/>
            <person name="Lage O.M."/>
        </authorList>
    </citation>
    <scope>NUCLEOTIDE SEQUENCE [LARGE SCALE GENOMIC DNA]</scope>
    <source>
        <strain evidence="7 8">FF15</strain>
    </source>
</reference>
<keyword evidence="4 6" id="KW-0472">Membrane</keyword>
<feature type="transmembrane region" description="Helical" evidence="6">
    <location>
        <begin position="436"/>
        <end position="457"/>
    </location>
</feature>
<feature type="transmembrane region" description="Helical" evidence="6">
    <location>
        <begin position="477"/>
        <end position="504"/>
    </location>
</feature>
<feature type="transmembrane region" description="Helical" evidence="6">
    <location>
        <begin position="300"/>
        <end position="318"/>
    </location>
</feature>
<evidence type="ECO:0000256" key="3">
    <source>
        <dbReference type="ARBA" id="ARBA00022989"/>
    </source>
</evidence>
<evidence type="ECO:0000256" key="4">
    <source>
        <dbReference type="ARBA" id="ARBA00023136"/>
    </source>
</evidence>
<feature type="region of interest" description="Disordered" evidence="5">
    <location>
        <begin position="33"/>
        <end position="52"/>
    </location>
</feature>
<gene>
    <name evidence="7" type="ORF">HOV93_27960</name>
</gene>
<feature type="transmembrane region" description="Helical" evidence="6">
    <location>
        <begin position="161"/>
        <end position="182"/>
    </location>
</feature>
<comment type="caution">
    <text evidence="7">The sequence shown here is derived from an EMBL/GenBank/DDBJ whole genome shotgun (WGS) entry which is preliminary data.</text>
</comment>
<proteinExistence type="predicted"/>
<feature type="transmembrane region" description="Helical" evidence="6">
    <location>
        <begin position="554"/>
        <end position="576"/>
    </location>
</feature>
<keyword evidence="3 6" id="KW-1133">Transmembrane helix</keyword>
<comment type="subcellular location">
    <subcellularLocation>
        <location evidence="1">Membrane</location>
        <topology evidence="1">Multi-pass membrane protein</topology>
    </subcellularLocation>
</comment>
<keyword evidence="2 6" id="KW-0812">Transmembrane</keyword>
<evidence type="ECO:0000256" key="2">
    <source>
        <dbReference type="ARBA" id="ARBA00022692"/>
    </source>
</evidence>
<dbReference type="GO" id="GO:0034755">
    <property type="term" value="P:iron ion transmembrane transport"/>
    <property type="evidence" value="ECO:0007669"/>
    <property type="project" value="TreeGrafter"/>
</dbReference>
<accession>A0A7V9A7Q1</accession>
<organism evidence="7 8">
    <name type="scientific">Bremerella alba</name>
    <dbReference type="NCBI Taxonomy" id="980252"/>
    <lineage>
        <taxon>Bacteria</taxon>
        <taxon>Pseudomonadati</taxon>
        <taxon>Planctomycetota</taxon>
        <taxon>Planctomycetia</taxon>
        <taxon>Pirellulales</taxon>
        <taxon>Pirellulaceae</taxon>
        <taxon>Bremerella</taxon>
    </lineage>
</organism>
<dbReference type="InterPro" id="IPR001046">
    <property type="entry name" value="NRAMP_fam"/>
</dbReference>
<dbReference type="GO" id="GO:0015086">
    <property type="term" value="F:cadmium ion transmembrane transporter activity"/>
    <property type="evidence" value="ECO:0007669"/>
    <property type="project" value="TreeGrafter"/>
</dbReference>
<keyword evidence="8" id="KW-1185">Reference proteome</keyword>
<protein>
    <recommendedName>
        <fullName evidence="9">Transmembrane Mn(2+) transporter</fullName>
    </recommendedName>
</protein>
<dbReference type="Pfam" id="PF01566">
    <property type="entry name" value="Nramp"/>
    <property type="match status" value="1"/>
</dbReference>
<sequence>MPLSGLETSFQACQNGVVCTPISSNMPWDPIPSPRLPHMSDVPAPSGPPPDDHPIDDITTTVEPPTTFFSTLSWLGPGLIVAGSIVGSGELIATTKTGAEAGFTLLWLIILGCVIKVFVQVEFGRYTITSGKTALTGLNELPGPAISFKAWGKPYRVNWLMVYWLLMTLASLAQLGGIVGSVGQALQISIPLTEKGRIFNEFAKSQADIQVQETLVRLASQRGDEQAQQAAETRIAELEAAQGDQSLRYLSLRRLVQTEQVNLAEASNDSSVQQIESRIHDARLEMGRIKSSVASIDDKIWAGVIAIFTSALLYLGRYHFIQNFSTVLVAGFTLVTIGNLCALQFTPEWAISGSEVLKGLSFSLPDASIAGTTPVITALATFGIIGVGAAELIAYPYWCVEKGYARFTGKRDDSDSWARRATGWLKVMQWDSWGSMLVYTFATIAFYLLGAAILGRTGMNPESTELIRTLSVMYEPVFGSVAPTLFLFGAFAVLYSTFFVANAGHARVDADGVRLFGLIAPTDRALHRTVSAFNIAFPLFCFMVYTFIPKPAQLVLLSGVMQAIMLPMLSFAALYYRYRRIDPRLRPGIWWDIGLWTSSFGMLIAGGYLFYAKLPEIGAMVGISY</sequence>
<evidence type="ECO:0000256" key="1">
    <source>
        <dbReference type="ARBA" id="ARBA00004141"/>
    </source>
</evidence>
<dbReference type="PANTHER" id="PTHR11706:SF3">
    <property type="entry name" value="METAL ION TRANSPORT PROTEIN"/>
    <property type="match status" value="1"/>
</dbReference>
<feature type="transmembrane region" description="Helical" evidence="6">
    <location>
        <begin position="588"/>
        <end position="611"/>
    </location>
</feature>
<dbReference type="NCBIfam" id="NF037982">
    <property type="entry name" value="Nramp_1"/>
    <property type="match status" value="1"/>
</dbReference>
<dbReference type="GO" id="GO:0005886">
    <property type="term" value="C:plasma membrane"/>
    <property type="evidence" value="ECO:0007669"/>
    <property type="project" value="TreeGrafter"/>
</dbReference>